<comment type="caution">
    <text evidence="3">The sequence shown here is derived from an EMBL/GenBank/DDBJ whole genome shotgun (WGS) entry which is preliminary data.</text>
</comment>
<feature type="domain" description="DUF4246" evidence="2">
    <location>
        <begin position="130"/>
        <end position="277"/>
    </location>
</feature>
<dbReference type="EMBL" id="JAACJO010000009">
    <property type="protein sequence ID" value="KAF5354056.1"/>
    <property type="molecule type" value="Genomic_DNA"/>
</dbReference>
<feature type="compositionally biased region" description="Acidic residues" evidence="1">
    <location>
        <begin position="16"/>
        <end position="25"/>
    </location>
</feature>
<evidence type="ECO:0000313" key="4">
    <source>
        <dbReference type="Proteomes" id="UP000559027"/>
    </source>
</evidence>
<dbReference type="PANTHER" id="PTHR33119">
    <property type="entry name" value="IFI3P"/>
    <property type="match status" value="1"/>
</dbReference>
<evidence type="ECO:0000259" key="2">
    <source>
        <dbReference type="Pfam" id="PF14033"/>
    </source>
</evidence>
<dbReference type="InterPro" id="IPR025340">
    <property type="entry name" value="DUF4246"/>
</dbReference>
<accession>A0A8H5FYP1</accession>
<dbReference type="AlphaFoldDB" id="A0A8H5FYP1"/>
<dbReference type="PANTHER" id="PTHR33119:SF1">
    <property type="entry name" value="FE2OG DIOXYGENASE DOMAIN-CONTAINING PROTEIN"/>
    <property type="match status" value="1"/>
</dbReference>
<sequence>MSHALDYRTPHSGQFETDDEEDALGNEESSFVTALNPTRGSERRRTTIRSTPPLLRVKELAMCQFMNGITDVQYWAVWVENIGFVNRKTTELLSCSRPKFSEWMARYYFAELRHTARMPKLKPDGILLVSILKSITEHRKDLLGNDRTSVLLINPTLHPLIFGTTRVLQKSLISRESCIKRSGSGEIIAAPNGAGQAGSTDEDNSWYEGEIFSKKFQWLPCEVDRRITNYTNSLYPQEHHQLYACLEEIIGKVIPFWNTVLTPLRNHSYRRWKGPFDLNDPCGFEDTLEEDSDKVDLVLEYAETGLQVIVDLKSG</sequence>
<protein>
    <recommendedName>
        <fullName evidence="2">DUF4246 domain-containing protein</fullName>
    </recommendedName>
</protein>
<dbReference type="Pfam" id="PF14033">
    <property type="entry name" value="DUF4246"/>
    <property type="match status" value="1"/>
</dbReference>
<evidence type="ECO:0000313" key="3">
    <source>
        <dbReference type="EMBL" id="KAF5354056.1"/>
    </source>
</evidence>
<proteinExistence type="predicted"/>
<evidence type="ECO:0000256" key="1">
    <source>
        <dbReference type="SAM" id="MobiDB-lite"/>
    </source>
</evidence>
<dbReference type="Proteomes" id="UP000559027">
    <property type="component" value="Unassembled WGS sequence"/>
</dbReference>
<dbReference type="OrthoDB" id="415532at2759"/>
<dbReference type="InterPro" id="IPR049192">
    <property type="entry name" value="DUF4246_C"/>
</dbReference>
<gene>
    <name evidence="3" type="ORF">D9756_006976</name>
</gene>
<name>A0A8H5FYP1_9AGAR</name>
<reference evidence="3 4" key="1">
    <citation type="journal article" date="2020" name="ISME J.">
        <title>Uncovering the hidden diversity of litter-decomposition mechanisms in mushroom-forming fungi.</title>
        <authorList>
            <person name="Floudas D."/>
            <person name="Bentzer J."/>
            <person name="Ahren D."/>
            <person name="Johansson T."/>
            <person name="Persson P."/>
            <person name="Tunlid A."/>
        </authorList>
    </citation>
    <scope>NUCLEOTIDE SEQUENCE [LARGE SCALE GENOMIC DNA]</scope>
    <source>
        <strain evidence="3 4">CBS 146.42</strain>
    </source>
</reference>
<feature type="region of interest" description="Disordered" evidence="1">
    <location>
        <begin position="1"/>
        <end position="29"/>
    </location>
</feature>
<organism evidence="3 4">
    <name type="scientific">Leucocoprinus leucothites</name>
    <dbReference type="NCBI Taxonomy" id="201217"/>
    <lineage>
        <taxon>Eukaryota</taxon>
        <taxon>Fungi</taxon>
        <taxon>Dikarya</taxon>
        <taxon>Basidiomycota</taxon>
        <taxon>Agaricomycotina</taxon>
        <taxon>Agaricomycetes</taxon>
        <taxon>Agaricomycetidae</taxon>
        <taxon>Agaricales</taxon>
        <taxon>Agaricineae</taxon>
        <taxon>Agaricaceae</taxon>
        <taxon>Leucocoprinus</taxon>
    </lineage>
</organism>
<keyword evidence="4" id="KW-1185">Reference proteome</keyword>